<evidence type="ECO:0000313" key="2">
    <source>
        <dbReference type="Proteomes" id="UP000076715"/>
    </source>
</evidence>
<keyword evidence="2" id="KW-1185">Reference proteome</keyword>
<proteinExistence type="predicted"/>
<dbReference type="Proteomes" id="UP000076715">
    <property type="component" value="Unassembled WGS sequence"/>
</dbReference>
<dbReference type="RefSeq" id="WP_066312137.1">
    <property type="nucleotide sequence ID" value="NZ_CANLSS010000007.1"/>
</dbReference>
<sequence length="67" mass="7306">MKNSKTKKLSLQKLKIAKLDNINTVHGGSIIITVPIPPVESDIERECPGDTKGMGCQSMIRCVILGR</sequence>
<protein>
    <submittedName>
        <fullName evidence="1">Uncharacterized protein</fullName>
    </submittedName>
</protein>
<name>A0A162CS42_9FLAO</name>
<evidence type="ECO:0000313" key="1">
    <source>
        <dbReference type="EMBL" id="KZS41354.1"/>
    </source>
</evidence>
<dbReference type="AlphaFoldDB" id="A0A162CS42"/>
<organism evidence="1 2">
    <name type="scientific">Aquimarina aggregata</name>
    <dbReference type="NCBI Taxonomy" id="1642818"/>
    <lineage>
        <taxon>Bacteria</taxon>
        <taxon>Pseudomonadati</taxon>
        <taxon>Bacteroidota</taxon>
        <taxon>Flavobacteriia</taxon>
        <taxon>Flavobacteriales</taxon>
        <taxon>Flavobacteriaceae</taxon>
        <taxon>Aquimarina</taxon>
    </lineage>
</organism>
<dbReference type="EMBL" id="LQRT01000005">
    <property type="protein sequence ID" value="KZS41354.1"/>
    <property type="molecule type" value="Genomic_DNA"/>
</dbReference>
<comment type="caution">
    <text evidence="1">The sequence shown here is derived from an EMBL/GenBank/DDBJ whole genome shotgun (WGS) entry which is preliminary data.</text>
</comment>
<gene>
    <name evidence="1" type="ORF">AWE51_21875</name>
</gene>
<accession>A0A162CS42</accession>
<reference evidence="1 2" key="1">
    <citation type="submission" date="2016-01" db="EMBL/GenBank/DDBJ databases">
        <title>The draft genome sequence of Aquimarina sp. RZW4-3-2.</title>
        <authorList>
            <person name="Wang Y."/>
        </authorList>
    </citation>
    <scope>NUCLEOTIDE SEQUENCE [LARGE SCALE GENOMIC DNA]</scope>
    <source>
        <strain evidence="1 2">RZW4-3-2</strain>
    </source>
</reference>